<name>A0AAW9QT13_9CHRO</name>
<sequence length="126" mass="14313">MFRLAIALILVLTEGFFINIKAEESQVLSKITFDLSTISESGLIGTGTGVRSLAYEFCIPANPETEKEVRSIDPSLKIYRHSPGRIRCQKTQYLCIGETHQPKWREKLLNLANLAYIEKIQQFHGE</sequence>
<dbReference type="EMBL" id="JBAFSM010000027">
    <property type="protein sequence ID" value="MEG3438385.1"/>
    <property type="molecule type" value="Genomic_DNA"/>
</dbReference>
<protein>
    <submittedName>
        <fullName evidence="1">Uncharacterized protein</fullName>
    </submittedName>
</protein>
<dbReference type="RefSeq" id="WP_332865865.1">
    <property type="nucleotide sequence ID" value="NZ_JBAFSM010000027.1"/>
</dbReference>
<gene>
    <name evidence="1" type="ORF">V0288_14740</name>
</gene>
<organism evidence="1 2">
    <name type="scientific">Pannus brasiliensis CCIBt3594</name>
    <dbReference type="NCBI Taxonomy" id="1427578"/>
    <lineage>
        <taxon>Bacteria</taxon>
        <taxon>Bacillati</taxon>
        <taxon>Cyanobacteriota</taxon>
        <taxon>Cyanophyceae</taxon>
        <taxon>Oscillatoriophycideae</taxon>
        <taxon>Chroococcales</taxon>
        <taxon>Microcystaceae</taxon>
        <taxon>Pannus</taxon>
    </lineage>
</organism>
<evidence type="ECO:0000313" key="2">
    <source>
        <dbReference type="Proteomes" id="UP001328733"/>
    </source>
</evidence>
<dbReference type="Proteomes" id="UP001328733">
    <property type="component" value="Unassembled WGS sequence"/>
</dbReference>
<proteinExistence type="predicted"/>
<comment type="caution">
    <text evidence="1">The sequence shown here is derived from an EMBL/GenBank/DDBJ whole genome shotgun (WGS) entry which is preliminary data.</text>
</comment>
<dbReference type="AlphaFoldDB" id="A0AAW9QT13"/>
<reference evidence="1 2" key="1">
    <citation type="submission" date="2024-01" db="EMBL/GenBank/DDBJ databases">
        <title>Genomic insights into the taxonomy and metabolism of the cyanobacterium Pannus brasiliensis CCIBt3594.</title>
        <authorList>
            <person name="Machado M."/>
            <person name="Botero N.B."/>
            <person name="Andreote A.P.D."/>
            <person name="Feitosa A.M.T."/>
            <person name="Popin R."/>
            <person name="Sivonen K."/>
            <person name="Fiore M.F."/>
        </authorList>
    </citation>
    <scope>NUCLEOTIDE SEQUENCE [LARGE SCALE GENOMIC DNA]</scope>
    <source>
        <strain evidence="1 2">CCIBt3594</strain>
    </source>
</reference>
<evidence type="ECO:0000313" key="1">
    <source>
        <dbReference type="EMBL" id="MEG3438385.1"/>
    </source>
</evidence>
<accession>A0AAW9QT13</accession>
<keyword evidence="2" id="KW-1185">Reference proteome</keyword>